<name>A0A0V8CWV7_LACLL</name>
<feature type="transmembrane region" description="Helical" evidence="1">
    <location>
        <begin position="158"/>
        <end position="176"/>
    </location>
</feature>
<evidence type="ECO:0000256" key="1">
    <source>
        <dbReference type="SAM" id="Phobius"/>
    </source>
</evidence>
<gene>
    <name evidence="2" type="ORF">LMG8520_2397</name>
</gene>
<sequence>MVKAKDRIKKIRATLYRLLVLLIPVVITLAFLWIVSSFFLSYQGETSKNILSLKTNADKLILGLMLLSVIVTSVIAIYKLRKKSLDNFGSINIIAGIFNIELVILLIIPFTVFGLAINSKNIQKVVINTKIFYCSALVLVGLGVIVLIYLLRERLKQNNWWLFIIFAPHILLGWILKRDYGGFDDFIHSDSFSFSKVSEMLHHTELDGLMLNQSWFKCMAGIIIVLVVVIGLEIYEIIYKKIKIKK</sequence>
<feature type="transmembrane region" description="Helical" evidence="1">
    <location>
        <begin position="90"/>
        <end position="118"/>
    </location>
</feature>
<organism evidence="2 3">
    <name type="scientific">Lactococcus lactis subsp. lactis</name>
    <name type="common">Streptococcus lactis</name>
    <dbReference type="NCBI Taxonomy" id="1360"/>
    <lineage>
        <taxon>Bacteria</taxon>
        <taxon>Bacillati</taxon>
        <taxon>Bacillota</taxon>
        <taxon>Bacilli</taxon>
        <taxon>Lactobacillales</taxon>
        <taxon>Streptococcaceae</taxon>
        <taxon>Lactococcus</taxon>
    </lineage>
</organism>
<feature type="transmembrane region" description="Helical" evidence="1">
    <location>
        <begin position="214"/>
        <end position="238"/>
    </location>
</feature>
<dbReference type="RefSeq" id="WP_058210485.1">
    <property type="nucleotide sequence ID" value="NZ_LKLP01000119.1"/>
</dbReference>
<reference evidence="3" key="1">
    <citation type="submission" date="2015-10" db="EMBL/GenBank/DDBJ databases">
        <title>Draft Genome Sequences of 11 Lactococcus lactis subspecies cremoris strains.</title>
        <authorList>
            <person name="Wels M."/>
            <person name="Backus L."/>
            <person name="Boekhorst J."/>
            <person name="Dijkstra A."/>
            <person name="Beerthuizen M."/>
            <person name="Kelly W."/>
            <person name="Siezen R."/>
            <person name="Bachmann H."/>
            <person name="Van Hijum S."/>
        </authorList>
    </citation>
    <scope>NUCLEOTIDE SEQUENCE [LARGE SCALE GENOMIC DNA]</scope>
    <source>
        <strain evidence="3">LMG8520</strain>
    </source>
</reference>
<feature type="transmembrane region" description="Helical" evidence="1">
    <location>
        <begin position="15"/>
        <end position="40"/>
    </location>
</feature>
<keyword evidence="1" id="KW-0472">Membrane</keyword>
<keyword evidence="1" id="KW-0812">Transmembrane</keyword>
<keyword evidence="1" id="KW-1133">Transmembrane helix</keyword>
<dbReference type="EMBL" id="LKLP01000119">
    <property type="protein sequence ID" value="KSU05811.1"/>
    <property type="molecule type" value="Genomic_DNA"/>
</dbReference>
<feature type="transmembrane region" description="Helical" evidence="1">
    <location>
        <begin position="60"/>
        <end position="78"/>
    </location>
</feature>
<dbReference type="AlphaFoldDB" id="A0A0V8CWV7"/>
<protein>
    <submittedName>
        <fullName evidence="2">Uncharacterized protein</fullName>
    </submittedName>
</protein>
<evidence type="ECO:0000313" key="2">
    <source>
        <dbReference type="EMBL" id="KSU05811.1"/>
    </source>
</evidence>
<dbReference type="PATRIC" id="fig|1360.106.peg.1154"/>
<evidence type="ECO:0000313" key="3">
    <source>
        <dbReference type="Proteomes" id="UP000054230"/>
    </source>
</evidence>
<comment type="caution">
    <text evidence="2">The sequence shown here is derived from an EMBL/GenBank/DDBJ whole genome shotgun (WGS) entry which is preliminary data.</text>
</comment>
<accession>A0A0V8CWV7</accession>
<dbReference type="Proteomes" id="UP000054230">
    <property type="component" value="Unassembled WGS sequence"/>
</dbReference>
<feature type="transmembrane region" description="Helical" evidence="1">
    <location>
        <begin position="130"/>
        <end position="151"/>
    </location>
</feature>
<proteinExistence type="predicted"/>